<keyword evidence="2" id="KW-1185">Reference proteome</keyword>
<reference evidence="1 2" key="1">
    <citation type="submission" date="2019-07" db="EMBL/GenBank/DDBJ databases">
        <authorList>
            <person name="Kim J.K."/>
            <person name="Cheong H.-M."/>
            <person name="Choi Y."/>
            <person name="Hwang K.J."/>
            <person name="Lee S."/>
            <person name="Choi C."/>
        </authorList>
    </citation>
    <scope>NUCLEOTIDE SEQUENCE [LARGE SCALE GENOMIC DNA]</scope>
    <source>
        <strain evidence="1 2">KS 22</strain>
    </source>
</reference>
<dbReference type="EMBL" id="CP041969">
    <property type="protein sequence ID" value="QMV42676.1"/>
    <property type="molecule type" value="Genomic_DNA"/>
</dbReference>
<protein>
    <submittedName>
        <fullName evidence="1">Uncharacterized protein</fullName>
    </submittedName>
</protein>
<evidence type="ECO:0000313" key="2">
    <source>
        <dbReference type="Proteomes" id="UP000515679"/>
    </source>
</evidence>
<sequence length="438" mass="49937">MNRLTTLYEESQISPLPFRYVLTDFARSNLEFWRQHPSFERFRERGIWDIALFDAQQSDEIALEYSGVSLRPGSLSSPVVAIANYVFDSLPQDLYYIDQGQISHCLVSLYAEDSLDTTDSANALERVQVSYYNEPCAESPYPEPDLTALFTRYTETLEDSHLLFPITGLRCLHRLRSLSAPKGLLLLSADKGSHRYSDLMNGDPPELIRHGSVSLPVNYHAFKAVCDEMGGVLLFPEVGYHHVNIGALLMVADADRYSETKRAYRRFVGDFGPDDYYSVVNHARPYISEMSIEDMLALLRLSLYDAHQFSRYLPRLLELAGQADPLEREAIAYAVDKVWQLYFPLGEQRDLAFQIASLLYQLEEYEKAIFYFGQSARLYGEYTGTLFNTAICRHMLEQFAEAEAGLRKVLKFDPNNGHAAALIEEYENNRLGSKIGMP</sequence>
<dbReference type="SMART" id="SM00028">
    <property type="entry name" value="TPR"/>
    <property type="match status" value="2"/>
</dbReference>
<dbReference type="SUPFAM" id="SSF48452">
    <property type="entry name" value="TPR-like"/>
    <property type="match status" value="1"/>
</dbReference>
<dbReference type="InterPro" id="IPR019734">
    <property type="entry name" value="TPR_rpt"/>
</dbReference>
<dbReference type="Proteomes" id="UP000515679">
    <property type="component" value="Chromosome"/>
</dbReference>
<proteinExistence type="predicted"/>
<dbReference type="RefSeq" id="WP_182298906.1">
    <property type="nucleotide sequence ID" value="NZ_CP041969.1"/>
</dbReference>
<dbReference type="AlphaFoldDB" id="A0A7G5C0E2"/>
<organism evidence="1 2">
    <name type="scientific">Cohnella cholangitidis</name>
    <dbReference type="NCBI Taxonomy" id="2598458"/>
    <lineage>
        <taxon>Bacteria</taxon>
        <taxon>Bacillati</taxon>
        <taxon>Bacillota</taxon>
        <taxon>Bacilli</taxon>
        <taxon>Bacillales</taxon>
        <taxon>Paenibacillaceae</taxon>
        <taxon>Cohnella</taxon>
    </lineage>
</organism>
<dbReference type="InterPro" id="IPR011990">
    <property type="entry name" value="TPR-like_helical_dom_sf"/>
</dbReference>
<accession>A0A7G5C0E2</accession>
<dbReference type="KEGG" id="cchl:FPL14_16880"/>
<evidence type="ECO:0000313" key="1">
    <source>
        <dbReference type="EMBL" id="QMV42676.1"/>
    </source>
</evidence>
<name>A0A7G5C0E2_9BACL</name>
<gene>
    <name evidence="1" type="ORF">FPL14_16880</name>
</gene>
<dbReference type="Gene3D" id="1.25.40.10">
    <property type="entry name" value="Tetratricopeptide repeat domain"/>
    <property type="match status" value="1"/>
</dbReference>